<proteinExistence type="predicted"/>
<dbReference type="AlphaFoldDB" id="T1BJS1"/>
<name>T1BJS1_9ZZZZ</name>
<organism evidence="1">
    <name type="scientific">mine drainage metagenome</name>
    <dbReference type="NCBI Taxonomy" id="410659"/>
    <lineage>
        <taxon>unclassified sequences</taxon>
        <taxon>metagenomes</taxon>
        <taxon>ecological metagenomes</taxon>
    </lineage>
</organism>
<reference evidence="1" key="2">
    <citation type="journal article" date="2014" name="ISME J.">
        <title>Microbial stratification in low pH oxic and suboxic macroscopic growths along an acid mine drainage.</title>
        <authorList>
            <person name="Mendez-Garcia C."/>
            <person name="Mesa V."/>
            <person name="Sprenger R.R."/>
            <person name="Richter M."/>
            <person name="Diez M.S."/>
            <person name="Solano J."/>
            <person name="Bargiela R."/>
            <person name="Golyshina O.V."/>
            <person name="Manteca A."/>
            <person name="Ramos J.L."/>
            <person name="Gallego J.R."/>
            <person name="Llorente I."/>
            <person name="Martins Dos Santos V.A."/>
            <person name="Jensen O.N."/>
            <person name="Pelaez A.I."/>
            <person name="Sanchez J."/>
            <person name="Ferrer M."/>
        </authorList>
    </citation>
    <scope>NUCLEOTIDE SEQUENCE</scope>
</reference>
<gene>
    <name evidence="1" type="ORF">B1A_07158</name>
</gene>
<dbReference type="Gene3D" id="3.40.30.10">
    <property type="entry name" value="Glutaredoxin"/>
    <property type="match status" value="1"/>
</dbReference>
<sequence>LAGAPAHAAGPPNAPAALYITAGGRTVSTAQLKGHRTLLWLLSTWCGSCTAGLQAMASETGPLAKSGLRVVILRNYRNGGYPGPDIRSFVDRFAPGLLTEPYWTFGQASRGLDQAYNRNHYPDIYFLIDASGRVQAIDSAPAATMGRILRFAQGG</sequence>
<dbReference type="EMBL" id="AUZX01005173">
    <property type="protein sequence ID" value="EQD68768.1"/>
    <property type="molecule type" value="Genomic_DNA"/>
</dbReference>
<protein>
    <submittedName>
        <fullName evidence="1">Alkyl hydroperoxide reductase/ Thiol specific antioxidant/ Mal allergen</fullName>
    </submittedName>
</protein>
<feature type="non-terminal residue" evidence="1">
    <location>
        <position position="1"/>
    </location>
</feature>
<dbReference type="InterPro" id="IPR036249">
    <property type="entry name" value="Thioredoxin-like_sf"/>
</dbReference>
<accession>T1BJS1</accession>
<dbReference type="SUPFAM" id="SSF52833">
    <property type="entry name" value="Thioredoxin-like"/>
    <property type="match status" value="1"/>
</dbReference>
<reference evidence="1" key="1">
    <citation type="submission" date="2013-08" db="EMBL/GenBank/DDBJ databases">
        <authorList>
            <person name="Mendez C."/>
            <person name="Richter M."/>
            <person name="Ferrer M."/>
            <person name="Sanchez J."/>
        </authorList>
    </citation>
    <scope>NUCLEOTIDE SEQUENCE</scope>
</reference>
<comment type="caution">
    <text evidence="1">The sequence shown here is derived from an EMBL/GenBank/DDBJ whole genome shotgun (WGS) entry which is preliminary data.</text>
</comment>
<evidence type="ECO:0000313" key="1">
    <source>
        <dbReference type="EMBL" id="EQD68768.1"/>
    </source>
</evidence>